<feature type="transmembrane region" description="Helical" evidence="1">
    <location>
        <begin position="38"/>
        <end position="55"/>
    </location>
</feature>
<evidence type="ECO:0000313" key="2">
    <source>
        <dbReference type="EMBL" id="CAH0536072.1"/>
    </source>
</evidence>
<name>A0ABN8E052_9VIBR</name>
<proteinExistence type="predicted"/>
<feature type="transmembrane region" description="Helical" evidence="1">
    <location>
        <begin position="7"/>
        <end position="26"/>
    </location>
</feature>
<protein>
    <submittedName>
        <fullName evidence="2">Uncharacterized protein</fullName>
    </submittedName>
</protein>
<accession>A0ABN8E052</accession>
<dbReference type="EMBL" id="CAKLDM010000001">
    <property type="protein sequence ID" value="CAH0536072.1"/>
    <property type="molecule type" value="Genomic_DNA"/>
</dbReference>
<dbReference type="RefSeq" id="WP_237359579.1">
    <property type="nucleotide sequence ID" value="NZ_CAKLDM010000001.1"/>
</dbReference>
<reference evidence="2" key="1">
    <citation type="submission" date="2021-11" db="EMBL/GenBank/DDBJ databases">
        <authorList>
            <person name="Rodrigo-Torres L."/>
            <person name="Arahal R. D."/>
            <person name="Lucena T."/>
        </authorList>
    </citation>
    <scope>NUCLEOTIDE SEQUENCE</scope>
    <source>
        <strain evidence="2">CECT 7928</strain>
    </source>
</reference>
<evidence type="ECO:0000313" key="3">
    <source>
        <dbReference type="Proteomes" id="UP000838748"/>
    </source>
</evidence>
<comment type="caution">
    <text evidence="2">The sequence shown here is derived from an EMBL/GenBank/DDBJ whole genome shotgun (WGS) entry which is preliminary data.</text>
</comment>
<keyword evidence="1" id="KW-1133">Transmembrane helix</keyword>
<keyword evidence="1" id="KW-0472">Membrane</keyword>
<evidence type="ECO:0000256" key="1">
    <source>
        <dbReference type="SAM" id="Phobius"/>
    </source>
</evidence>
<dbReference type="Proteomes" id="UP000838748">
    <property type="component" value="Unassembled WGS sequence"/>
</dbReference>
<sequence length="71" mass="8134">MKNRELKYIWVAVGCALILVISHLLLYKQLIEQEWVEYTLAIIPFALAAIGYWSVKNAIRAEVEGSKNNVK</sequence>
<organism evidence="2 3">
    <name type="scientific">Vibrio marisflavi CECT 7928</name>
    <dbReference type="NCBI Taxonomy" id="634439"/>
    <lineage>
        <taxon>Bacteria</taxon>
        <taxon>Pseudomonadati</taxon>
        <taxon>Pseudomonadota</taxon>
        <taxon>Gammaproteobacteria</taxon>
        <taxon>Vibrionales</taxon>
        <taxon>Vibrionaceae</taxon>
        <taxon>Vibrio</taxon>
    </lineage>
</organism>
<gene>
    <name evidence="2" type="ORF">VMF7928_00168</name>
</gene>
<keyword evidence="3" id="KW-1185">Reference proteome</keyword>
<keyword evidence="1" id="KW-0812">Transmembrane</keyword>